<keyword evidence="6 9" id="KW-0067">ATP-binding</keyword>
<dbReference type="GeneTree" id="ENSGT00940000159035"/>
<reference evidence="12" key="2">
    <citation type="submission" date="2025-08" db="UniProtKB">
        <authorList>
            <consortium name="Ensembl"/>
        </authorList>
    </citation>
    <scope>IDENTIFICATION</scope>
</reference>
<evidence type="ECO:0000256" key="8">
    <source>
        <dbReference type="ARBA" id="ARBA00048679"/>
    </source>
</evidence>
<reference evidence="12" key="3">
    <citation type="submission" date="2025-09" db="UniProtKB">
        <authorList>
            <consortium name="Ensembl"/>
        </authorList>
    </citation>
    <scope>IDENTIFICATION</scope>
</reference>
<dbReference type="PROSITE" id="PS50011">
    <property type="entry name" value="PROTEIN_KINASE_DOM"/>
    <property type="match status" value="1"/>
</dbReference>
<dbReference type="InParanoid" id="H2ZHI2"/>
<dbReference type="PANTHER" id="PTHR24346:SF51">
    <property type="entry name" value="PAS DOMAIN-CONTAINING SERINE_THREONINE-PROTEIN KINASE"/>
    <property type="match status" value="1"/>
</dbReference>
<evidence type="ECO:0000256" key="4">
    <source>
        <dbReference type="ARBA" id="ARBA00022741"/>
    </source>
</evidence>
<keyword evidence="2 10" id="KW-0723">Serine/threonine-protein kinase</keyword>
<dbReference type="PROSITE" id="PS00108">
    <property type="entry name" value="PROTEIN_KINASE_ST"/>
    <property type="match status" value="1"/>
</dbReference>
<dbReference type="eggNOG" id="KOG1152">
    <property type="taxonomic scope" value="Eukaryota"/>
</dbReference>
<dbReference type="Pfam" id="PF00069">
    <property type="entry name" value="Pkinase"/>
    <property type="match status" value="1"/>
</dbReference>
<keyword evidence="5" id="KW-0418">Kinase</keyword>
<name>H2ZHI2_CIOSA</name>
<dbReference type="GO" id="GO:0005634">
    <property type="term" value="C:nucleus"/>
    <property type="evidence" value="ECO:0007669"/>
    <property type="project" value="TreeGrafter"/>
</dbReference>
<keyword evidence="4 9" id="KW-0547">Nucleotide-binding</keyword>
<dbReference type="AlphaFoldDB" id="H2ZHI2"/>
<dbReference type="SUPFAM" id="SSF56112">
    <property type="entry name" value="Protein kinase-like (PK-like)"/>
    <property type="match status" value="1"/>
</dbReference>
<dbReference type="Proteomes" id="UP000007875">
    <property type="component" value="Unassembled WGS sequence"/>
</dbReference>
<dbReference type="PROSITE" id="PS00107">
    <property type="entry name" value="PROTEIN_KINASE_ATP"/>
    <property type="match status" value="1"/>
</dbReference>
<sequence length="495" mass="56425">MKTNMLPKSMTITSTPIEASVRSASRIRQNLDLTLGVHTGHLKHKNGCLLPVTYEIQKDEASNLYCIRISFTTNYSYNLNQTLSNSFASTLPSLNASAVSGMLDYSLGAAIRQAAEQLNESSSVEYQPQKGTDEWSAIQGAFMEHYDITKAVGNGAFGFVRMTTRKEDGKKFVVKFIRKEKVLDECWVEDDKCGSVIPLEISLLTRFNHPHIVQVLEYFENNDFFSMLMPMHGTKGFDLFEFIDREPKLDEALASYIFRQIASAVDFLHQEGVVHRDIKDENVIIDEYFQCKLIDFGSASFYQPGKTFSTFCGTIEYCSPEVLLGNSYQGPELEMWALGVTLYTLVFGENPFLTAEDTIEAVLKPPNKLSDELMFIIQWLLQPVPEHRCTMYDLLDDPWVNMPVDPCDYKWEEVVPTAAAQREIPSSNLCGKVSRTTQFEESFDSDENLAYGVDYWEKETQEDQLISKKIEARENQDNIFPLTRRLENMNLNHSI</sequence>
<evidence type="ECO:0000256" key="1">
    <source>
        <dbReference type="ARBA" id="ARBA00012513"/>
    </source>
</evidence>
<keyword evidence="3" id="KW-0808">Transferase</keyword>
<evidence type="ECO:0000256" key="5">
    <source>
        <dbReference type="ARBA" id="ARBA00022777"/>
    </source>
</evidence>
<evidence type="ECO:0000256" key="9">
    <source>
        <dbReference type="PROSITE-ProRule" id="PRU10141"/>
    </source>
</evidence>
<dbReference type="GO" id="GO:0005524">
    <property type="term" value="F:ATP binding"/>
    <property type="evidence" value="ECO:0007669"/>
    <property type="project" value="UniProtKB-UniRule"/>
</dbReference>
<dbReference type="GO" id="GO:0004674">
    <property type="term" value="F:protein serine/threonine kinase activity"/>
    <property type="evidence" value="ECO:0007669"/>
    <property type="project" value="UniProtKB-KW"/>
</dbReference>
<dbReference type="Gene3D" id="3.30.200.20">
    <property type="entry name" value="Phosphorylase Kinase, domain 1"/>
    <property type="match status" value="1"/>
</dbReference>
<feature type="binding site" evidence="9">
    <location>
        <position position="179"/>
    </location>
    <ligand>
        <name>ATP</name>
        <dbReference type="ChEBI" id="CHEBI:30616"/>
    </ligand>
</feature>
<organism evidence="12 13">
    <name type="scientific">Ciona savignyi</name>
    <name type="common">Pacific transparent sea squirt</name>
    <dbReference type="NCBI Taxonomy" id="51511"/>
    <lineage>
        <taxon>Eukaryota</taxon>
        <taxon>Metazoa</taxon>
        <taxon>Chordata</taxon>
        <taxon>Tunicata</taxon>
        <taxon>Ascidiacea</taxon>
        <taxon>Phlebobranchia</taxon>
        <taxon>Cionidae</taxon>
        <taxon>Ciona</taxon>
    </lineage>
</organism>
<dbReference type="GO" id="GO:0045719">
    <property type="term" value="P:negative regulation of glycogen biosynthetic process"/>
    <property type="evidence" value="ECO:0007669"/>
    <property type="project" value="TreeGrafter"/>
</dbReference>
<accession>H2ZHI2</accession>
<comment type="similarity">
    <text evidence="10">Belongs to the protein kinase superfamily.</text>
</comment>
<evidence type="ECO:0000313" key="12">
    <source>
        <dbReference type="Ensembl" id="ENSCSAVP00000017048.1"/>
    </source>
</evidence>
<dbReference type="SMART" id="SM00220">
    <property type="entry name" value="S_TKc"/>
    <property type="match status" value="1"/>
</dbReference>
<dbReference type="InterPro" id="IPR008271">
    <property type="entry name" value="Ser/Thr_kinase_AS"/>
</dbReference>
<evidence type="ECO:0000256" key="2">
    <source>
        <dbReference type="ARBA" id="ARBA00022527"/>
    </source>
</evidence>
<dbReference type="InterPro" id="IPR011009">
    <property type="entry name" value="Kinase-like_dom_sf"/>
</dbReference>
<dbReference type="InterPro" id="IPR000719">
    <property type="entry name" value="Prot_kinase_dom"/>
</dbReference>
<dbReference type="GO" id="GO:0035556">
    <property type="term" value="P:intracellular signal transduction"/>
    <property type="evidence" value="ECO:0007669"/>
    <property type="project" value="TreeGrafter"/>
</dbReference>
<dbReference type="FunFam" id="1.10.510.10:FF:000351">
    <property type="entry name" value="PAS domain-containing serine/threonine-protein kinase"/>
    <property type="match status" value="1"/>
</dbReference>
<reference evidence="13" key="1">
    <citation type="submission" date="2003-08" db="EMBL/GenBank/DDBJ databases">
        <authorList>
            <person name="Birren B."/>
            <person name="Nusbaum C."/>
            <person name="Abebe A."/>
            <person name="Abouelleil A."/>
            <person name="Adekoya E."/>
            <person name="Ait-zahra M."/>
            <person name="Allen N."/>
            <person name="Allen T."/>
            <person name="An P."/>
            <person name="Anderson M."/>
            <person name="Anderson S."/>
            <person name="Arachchi H."/>
            <person name="Armbruster J."/>
            <person name="Bachantsang P."/>
            <person name="Baldwin J."/>
            <person name="Barry A."/>
            <person name="Bayul T."/>
            <person name="Blitshsteyn B."/>
            <person name="Bloom T."/>
            <person name="Blye J."/>
            <person name="Boguslavskiy L."/>
            <person name="Borowsky M."/>
            <person name="Boukhgalter B."/>
            <person name="Brunache A."/>
            <person name="Butler J."/>
            <person name="Calixte N."/>
            <person name="Calvo S."/>
            <person name="Camarata J."/>
            <person name="Campo K."/>
            <person name="Chang J."/>
            <person name="Cheshatsang Y."/>
            <person name="Citroen M."/>
            <person name="Collymore A."/>
            <person name="Considine T."/>
            <person name="Cook A."/>
            <person name="Cooke P."/>
            <person name="Corum B."/>
            <person name="Cuomo C."/>
            <person name="David R."/>
            <person name="Dawoe T."/>
            <person name="Degray S."/>
            <person name="Dodge S."/>
            <person name="Dooley K."/>
            <person name="Dorje P."/>
            <person name="Dorjee K."/>
            <person name="Dorris L."/>
            <person name="Duffey N."/>
            <person name="Dupes A."/>
            <person name="Elkins T."/>
            <person name="Engels R."/>
            <person name="Erickson J."/>
            <person name="Farina A."/>
            <person name="Faro S."/>
            <person name="Ferreira P."/>
            <person name="Fischer H."/>
            <person name="Fitzgerald M."/>
            <person name="Foley K."/>
            <person name="Gage D."/>
            <person name="Galagan J."/>
            <person name="Gearin G."/>
            <person name="Gnerre S."/>
            <person name="Gnirke A."/>
            <person name="Goyette A."/>
            <person name="Graham J."/>
            <person name="Grandbois E."/>
            <person name="Gyaltsen K."/>
            <person name="Hafez N."/>
            <person name="Hagopian D."/>
            <person name="Hagos B."/>
            <person name="Hall J."/>
            <person name="Hatcher B."/>
            <person name="Heller A."/>
            <person name="Higgins H."/>
            <person name="Honan T."/>
            <person name="Horn A."/>
            <person name="Houde N."/>
            <person name="Hughes L."/>
            <person name="Hulme W."/>
            <person name="Husby E."/>
            <person name="Iliev I."/>
            <person name="Jaffe D."/>
            <person name="Jones C."/>
            <person name="Kamal M."/>
            <person name="Kamat A."/>
            <person name="Kamvysselis M."/>
            <person name="Karlsson E."/>
            <person name="Kells C."/>
            <person name="Kieu A."/>
            <person name="Kisner P."/>
            <person name="Kodira C."/>
            <person name="Kulbokas E."/>
            <person name="Labutti K."/>
            <person name="Lama D."/>
            <person name="Landers T."/>
            <person name="Leger J."/>
            <person name="Levine S."/>
            <person name="Lewis D."/>
            <person name="Lewis T."/>
            <person name="Lindblad-toh K."/>
            <person name="Liu X."/>
            <person name="Lokyitsang T."/>
            <person name="Lokyitsang Y."/>
            <person name="Lucien O."/>
            <person name="Lui A."/>
            <person name="Ma L.J."/>
            <person name="Mabbitt R."/>
            <person name="Macdonald J."/>
            <person name="Maclean C."/>
            <person name="Major J."/>
            <person name="Manning J."/>
            <person name="Marabella R."/>
            <person name="Maru K."/>
            <person name="Matthews C."/>
            <person name="Mauceli E."/>
            <person name="Mccarthy M."/>
            <person name="Mcdonough S."/>
            <person name="Mcghee T."/>
            <person name="Meldrim J."/>
            <person name="Meneus L."/>
            <person name="Mesirov J."/>
            <person name="Mihalev A."/>
            <person name="Mihova T."/>
            <person name="Mikkelsen T."/>
            <person name="Mlenga V."/>
            <person name="Moru K."/>
            <person name="Mozes J."/>
            <person name="Mulrain L."/>
            <person name="Munson G."/>
            <person name="Naylor J."/>
            <person name="Newes C."/>
            <person name="Nguyen C."/>
            <person name="Nguyen N."/>
            <person name="Nguyen T."/>
            <person name="Nicol R."/>
            <person name="Nielsen C."/>
            <person name="Nizzari M."/>
            <person name="Norbu C."/>
            <person name="Norbu N."/>
            <person name="O'donnell P."/>
            <person name="Okoawo O."/>
            <person name="O'leary S."/>
            <person name="Omotosho B."/>
            <person name="O'neill K."/>
            <person name="Osman S."/>
            <person name="Parker S."/>
            <person name="Perrin D."/>
            <person name="Phunkhang P."/>
            <person name="Piqani B."/>
            <person name="Purcell S."/>
            <person name="Rachupka T."/>
            <person name="Ramasamy U."/>
            <person name="Rameau R."/>
            <person name="Ray V."/>
            <person name="Raymond C."/>
            <person name="Retta R."/>
            <person name="Richardson S."/>
            <person name="Rise C."/>
            <person name="Rodriguez J."/>
            <person name="Rogers J."/>
            <person name="Rogov P."/>
            <person name="Rutman M."/>
            <person name="Schupbach R."/>
            <person name="Seaman C."/>
            <person name="Settipalli S."/>
            <person name="Sharpe T."/>
            <person name="Sheridan J."/>
            <person name="Sherpa N."/>
            <person name="Shi J."/>
            <person name="Smirnov S."/>
            <person name="Smith C."/>
            <person name="Sougnez C."/>
            <person name="Spencer B."/>
            <person name="Stalker J."/>
            <person name="Stange-thomann N."/>
            <person name="Stavropoulos S."/>
            <person name="Stetson K."/>
            <person name="Stone C."/>
            <person name="Stone S."/>
            <person name="Stubbs M."/>
            <person name="Talamas J."/>
            <person name="Tchuinga P."/>
            <person name="Tenzing P."/>
            <person name="Tesfaye S."/>
            <person name="Theodore J."/>
            <person name="Thoulutsang Y."/>
            <person name="Topham K."/>
            <person name="Towey S."/>
            <person name="Tsamla T."/>
            <person name="Tsomo N."/>
            <person name="Vallee D."/>
            <person name="Vassiliev H."/>
            <person name="Venkataraman V."/>
            <person name="Vinson J."/>
            <person name="Vo A."/>
            <person name="Wade C."/>
            <person name="Wang S."/>
            <person name="Wangchuk T."/>
            <person name="Wangdi T."/>
            <person name="Whittaker C."/>
            <person name="Wilkinson J."/>
            <person name="Wu Y."/>
            <person name="Wyman D."/>
            <person name="Yadav S."/>
            <person name="Yang S."/>
            <person name="Yang X."/>
            <person name="Yeager S."/>
            <person name="Yee E."/>
            <person name="Young G."/>
            <person name="Zainoun J."/>
            <person name="Zembeck L."/>
            <person name="Zimmer A."/>
            <person name="Zody M."/>
            <person name="Lander E."/>
        </authorList>
    </citation>
    <scope>NUCLEOTIDE SEQUENCE [LARGE SCALE GENOMIC DNA]</scope>
</reference>
<evidence type="ECO:0000313" key="13">
    <source>
        <dbReference type="Proteomes" id="UP000007875"/>
    </source>
</evidence>
<evidence type="ECO:0000259" key="11">
    <source>
        <dbReference type="PROSITE" id="PS50011"/>
    </source>
</evidence>
<protein>
    <recommendedName>
        <fullName evidence="1">non-specific serine/threonine protein kinase</fullName>
        <ecNumber evidence="1">2.7.11.1</ecNumber>
    </recommendedName>
</protein>
<evidence type="ECO:0000256" key="10">
    <source>
        <dbReference type="RuleBase" id="RU000304"/>
    </source>
</evidence>
<dbReference type="Gene3D" id="1.10.510.10">
    <property type="entry name" value="Transferase(Phosphotransferase) domain 1"/>
    <property type="match status" value="1"/>
</dbReference>
<dbReference type="PANTHER" id="PTHR24346">
    <property type="entry name" value="MAP/MICROTUBULE AFFINITY-REGULATING KINASE"/>
    <property type="match status" value="1"/>
</dbReference>
<dbReference type="EC" id="2.7.11.1" evidence="1"/>
<dbReference type="GO" id="GO:0005829">
    <property type="term" value="C:cytosol"/>
    <property type="evidence" value="ECO:0007669"/>
    <property type="project" value="TreeGrafter"/>
</dbReference>
<evidence type="ECO:0000256" key="6">
    <source>
        <dbReference type="ARBA" id="ARBA00022840"/>
    </source>
</evidence>
<evidence type="ECO:0000256" key="3">
    <source>
        <dbReference type="ARBA" id="ARBA00022679"/>
    </source>
</evidence>
<comment type="catalytic activity">
    <reaction evidence="8">
        <text>L-seryl-[protein] + ATP = O-phospho-L-seryl-[protein] + ADP + H(+)</text>
        <dbReference type="Rhea" id="RHEA:17989"/>
        <dbReference type="Rhea" id="RHEA-COMP:9863"/>
        <dbReference type="Rhea" id="RHEA-COMP:11604"/>
        <dbReference type="ChEBI" id="CHEBI:15378"/>
        <dbReference type="ChEBI" id="CHEBI:29999"/>
        <dbReference type="ChEBI" id="CHEBI:30616"/>
        <dbReference type="ChEBI" id="CHEBI:83421"/>
        <dbReference type="ChEBI" id="CHEBI:456216"/>
        <dbReference type="EC" id="2.7.11.1"/>
    </reaction>
</comment>
<evidence type="ECO:0000256" key="7">
    <source>
        <dbReference type="ARBA" id="ARBA00047899"/>
    </source>
</evidence>
<keyword evidence="13" id="KW-1185">Reference proteome</keyword>
<dbReference type="InterPro" id="IPR017441">
    <property type="entry name" value="Protein_kinase_ATP_BS"/>
</dbReference>
<dbReference type="HOGENOM" id="CLU_000288_63_52_1"/>
<feature type="domain" description="Protein kinase" evidence="11">
    <location>
        <begin position="146"/>
        <end position="400"/>
    </location>
</feature>
<dbReference type="STRING" id="51511.ENSCSAVP00000017048"/>
<dbReference type="Ensembl" id="ENSCSAVT00000017231.1">
    <property type="protein sequence ID" value="ENSCSAVP00000017048.1"/>
    <property type="gene ID" value="ENSCSAVG00000010027.1"/>
</dbReference>
<proteinExistence type="inferred from homology"/>
<comment type="catalytic activity">
    <reaction evidence="7">
        <text>L-threonyl-[protein] + ATP = O-phospho-L-threonyl-[protein] + ADP + H(+)</text>
        <dbReference type="Rhea" id="RHEA:46608"/>
        <dbReference type="Rhea" id="RHEA-COMP:11060"/>
        <dbReference type="Rhea" id="RHEA-COMP:11605"/>
        <dbReference type="ChEBI" id="CHEBI:15378"/>
        <dbReference type="ChEBI" id="CHEBI:30013"/>
        <dbReference type="ChEBI" id="CHEBI:30616"/>
        <dbReference type="ChEBI" id="CHEBI:61977"/>
        <dbReference type="ChEBI" id="CHEBI:456216"/>
        <dbReference type="EC" id="2.7.11.1"/>
    </reaction>
</comment>